<accession>A0A517NFI6</accession>
<feature type="transmembrane region" description="Helical" evidence="8">
    <location>
        <begin position="151"/>
        <end position="169"/>
    </location>
</feature>
<name>A0A517NFI6_9BACT</name>
<feature type="transmembrane region" description="Helical" evidence="8">
    <location>
        <begin position="85"/>
        <end position="104"/>
    </location>
</feature>
<evidence type="ECO:0000313" key="12">
    <source>
        <dbReference type="Proteomes" id="UP000318538"/>
    </source>
</evidence>
<feature type="domain" description="MrpA C-terminal/MbhE" evidence="10">
    <location>
        <begin position="124"/>
        <end position="171"/>
    </location>
</feature>
<protein>
    <submittedName>
        <fullName evidence="11">Putative monovalent cation/H+ antiporter subunit B</fullName>
    </submittedName>
</protein>
<dbReference type="InterPro" id="IPR046806">
    <property type="entry name" value="MrpA_C/MbhE"/>
</dbReference>
<evidence type="ECO:0000256" key="2">
    <source>
        <dbReference type="ARBA" id="ARBA00022448"/>
    </source>
</evidence>
<evidence type="ECO:0000256" key="5">
    <source>
        <dbReference type="ARBA" id="ARBA00022989"/>
    </source>
</evidence>
<feature type="region of interest" description="Disordered" evidence="7">
    <location>
        <begin position="176"/>
        <end position="202"/>
    </location>
</feature>
<keyword evidence="6 8" id="KW-0472">Membrane</keyword>
<evidence type="ECO:0000256" key="8">
    <source>
        <dbReference type="SAM" id="Phobius"/>
    </source>
</evidence>
<keyword evidence="12" id="KW-1185">Reference proteome</keyword>
<evidence type="ECO:0000256" key="7">
    <source>
        <dbReference type="SAM" id="MobiDB-lite"/>
    </source>
</evidence>
<dbReference type="PANTHER" id="PTHR43373">
    <property type="entry name" value="NA(+)/H(+) ANTIPORTER SUBUNIT"/>
    <property type="match status" value="1"/>
</dbReference>
<gene>
    <name evidence="11" type="ORF">K227x_42800</name>
</gene>
<dbReference type="KEGG" id="rlc:K227x_42800"/>
<dbReference type="GO" id="GO:0005886">
    <property type="term" value="C:plasma membrane"/>
    <property type="evidence" value="ECO:0007669"/>
    <property type="project" value="UniProtKB-SubCell"/>
</dbReference>
<keyword evidence="4 8" id="KW-0812">Transmembrane</keyword>
<evidence type="ECO:0000313" key="11">
    <source>
        <dbReference type="EMBL" id="QDT05875.1"/>
    </source>
</evidence>
<keyword evidence="3" id="KW-1003">Cell membrane</keyword>
<dbReference type="Pfam" id="PF13244">
    <property type="entry name" value="MbhD"/>
    <property type="match status" value="1"/>
</dbReference>
<evidence type="ECO:0000259" key="9">
    <source>
        <dbReference type="Pfam" id="PF13244"/>
    </source>
</evidence>
<evidence type="ECO:0000259" key="10">
    <source>
        <dbReference type="Pfam" id="PF20501"/>
    </source>
</evidence>
<dbReference type="InterPro" id="IPR025383">
    <property type="entry name" value="MrpA_C/MbhD"/>
</dbReference>
<proteinExistence type="predicted"/>
<keyword evidence="2" id="KW-0813">Transport</keyword>
<evidence type="ECO:0000256" key="1">
    <source>
        <dbReference type="ARBA" id="ARBA00004651"/>
    </source>
</evidence>
<dbReference type="Proteomes" id="UP000318538">
    <property type="component" value="Chromosome"/>
</dbReference>
<dbReference type="RefSeq" id="WP_145172204.1">
    <property type="nucleotide sequence ID" value="NZ_CP036525.1"/>
</dbReference>
<comment type="subcellular location">
    <subcellularLocation>
        <location evidence="1">Cell membrane</location>
        <topology evidence="1">Multi-pass membrane protein</topology>
    </subcellularLocation>
</comment>
<dbReference type="PANTHER" id="PTHR43373:SF1">
    <property type="entry name" value="NA(+)_H(+) ANTIPORTER SUBUNIT A"/>
    <property type="match status" value="1"/>
</dbReference>
<feature type="transmembrane region" description="Helical" evidence="8">
    <location>
        <begin position="51"/>
        <end position="73"/>
    </location>
</feature>
<feature type="domain" description="MrpA C-terminal/MbhD" evidence="9">
    <location>
        <begin position="10"/>
        <end position="74"/>
    </location>
</feature>
<evidence type="ECO:0000256" key="3">
    <source>
        <dbReference type="ARBA" id="ARBA00022475"/>
    </source>
</evidence>
<keyword evidence="5 8" id="KW-1133">Transmembrane helix</keyword>
<dbReference type="AlphaFoldDB" id="A0A517NFI6"/>
<organism evidence="11 12">
    <name type="scientific">Rubripirellula lacrimiformis</name>
    <dbReference type="NCBI Taxonomy" id="1930273"/>
    <lineage>
        <taxon>Bacteria</taxon>
        <taxon>Pseudomonadati</taxon>
        <taxon>Planctomycetota</taxon>
        <taxon>Planctomycetia</taxon>
        <taxon>Pirellulales</taxon>
        <taxon>Pirellulaceae</taxon>
        <taxon>Rubripirellula</taxon>
    </lineage>
</organism>
<dbReference type="OrthoDB" id="9798859at2"/>
<dbReference type="InterPro" id="IPR050616">
    <property type="entry name" value="CPA3_Na-H_Antiporter_A"/>
</dbReference>
<reference evidence="11 12" key="1">
    <citation type="submission" date="2019-02" db="EMBL/GenBank/DDBJ databases">
        <title>Deep-cultivation of Planctomycetes and their phenomic and genomic characterization uncovers novel biology.</title>
        <authorList>
            <person name="Wiegand S."/>
            <person name="Jogler M."/>
            <person name="Boedeker C."/>
            <person name="Pinto D."/>
            <person name="Vollmers J."/>
            <person name="Rivas-Marin E."/>
            <person name="Kohn T."/>
            <person name="Peeters S.H."/>
            <person name="Heuer A."/>
            <person name="Rast P."/>
            <person name="Oberbeckmann S."/>
            <person name="Bunk B."/>
            <person name="Jeske O."/>
            <person name="Meyerdierks A."/>
            <person name="Storesund J.E."/>
            <person name="Kallscheuer N."/>
            <person name="Luecker S."/>
            <person name="Lage O.M."/>
            <person name="Pohl T."/>
            <person name="Merkel B.J."/>
            <person name="Hornburger P."/>
            <person name="Mueller R.-W."/>
            <person name="Bruemmer F."/>
            <person name="Labrenz M."/>
            <person name="Spormann A.M."/>
            <person name="Op den Camp H."/>
            <person name="Overmann J."/>
            <person name="Amann R."/>
            <person name="Jetten M.S.M."/>
            <person name="Mascher T."/>
            <person name="Medema M.H."/>
            <person name="Devos D.P."/>
            <person name="Kaster A.-K."/>
            <person name="Ovreas L."/>
            <person name="Rohde M."/>
            <person name="Galperin M.Y."/>
            <person name="Jogler C."/>
        </authorList>
    </citation>
    <scope>NUCLEOTIDE SEQUENCE [LARGE SCALE GENOMIC DNA]</scope>
    <source>
        <strain evidence="11 12">K22_7</strain>
    </source>
</reference>
<sequence>MNFIDIAILALLAVTAVTIARIRDLWAAVMFTGIFSFLSASWMVVLDAPDVSFTEAAVGAGISTVLMLSTLALTGKGEKPTKRVAIVPLITVTITGCALIYGTLDMPYLGDPNDPIHLHPNPGFVERSQIDMHGLPNVVTAVLASYRGYDTLGETTVVLTAGMAVLLILRRDEWGSSQNRGGDSRKGSLGDARASGKRGAKR</sequence>
<feature type="transmembrane region" description="Helical" evidence="8">
    <location>
        <begin position="27"/>
        <end position="45"/>
    </location>
</feature>
<dbReference type="NCBIfam" id="NF009159">
    <property type="entry name" value="PRK12504.1"/>
    <property type="match status" value="1"/>
</dbReference>
<dbReference type="EMBL" id="CP036525">
    <property type="protein sequence ID" value="QDT05875.1"/>
    <property type="molecule type" value="Genomic_DNA"/>
</dbReference>
<evidence type="ECO:0000256" key="4">
    <source>
        <dbReference type="ARBA" id="ARBA00022692"/>
    </source>
</evidence>
<dbReference type="Pfam" id="PF20501">
    <property type="entry name" value="MbhE"/>
    <property type="match status" value="1"/>
</dbReference>
<evidence type="ECO:0000256" key="6">
    <source>
        <dbReference type="ARBA" id="ARBA00023136"/>
    </source>
</evidence>